<dbReference type="InterPro" id="IPR047365">
    <property type="entry name" value="Tudor_AtPTM-like"/>
</dbReference>
<dbReference type="InterPro" id="IPR018501">
    <property type="entry name" value="DDT_dom"/>
</dbReference>
<feature type="region of interest" description="Disordered" evidence="7">
    <location>
        <begin position="1"/>
        <end position="29"/>
    </location>
</feature>
<keyword evidence="2" id="KW-0479">Metal-binding</keyword>
<evidence type="ECO:0000256" key="5">
    <source>
        <dbReference type="ARBA" id="ARBA00023242"/>
    </source>
</evidence>
<organism evidence="10 11">
    <name type="scientific">Carya illinoinensis</name>
    <name type="common">Pecan</name>
    <dbReference type="NCBI Taxonomy" id="32201"/>
    <lineage>
        <taxon>Eukaryota</taxon>
        <taxon>Viridiplantae</taxon>
        <taxon>Streptophyta</taxon>
        <taxon>Embryophyta</taxon>
        <taxon>Tracheophyta</taxon>
        <taxon>Spermatophyta</taxon>
        <taxon>Magnoliopsida</taxon>
        <taxon>eudicotyledons</taxon>
        <taxon>Gunneridae</taxon>
        <taxon>Pentapetalae</taxon>
        <taxon>rosids</taxon>
        <taxon>fabids</taxon>
        <taxon>Fagales</taxon>
        <taxon>Juglandaceae</taxon>
        <taxon>Carya</taxon>
    </lineage>
</organism>
<dbReference type="PANTHER" id="PTHR46508">
    <property type="entry name" value="PHD FINGER FAMILY PROTEIN"/>
    <property type="match status" value="1"/>
</dbReference>
<evidence type="ECO:0000313" key="10">
    <source>
        <dbReference type="EMBL" id="KAG6678945.1"/>
    </source>
</evidence>
<protein>
    <submittedName>
        <fullName evidence="10">Uncharacterized protein</fullName>
    </submittedName>
</protein>
<name>A0A922AJR5_CARIL</name>
<dbReference type="CDD" id="cd20401">
    <property type="entry name" value="Tudor_AtPTM-like"/>
    <property type="match status" value="1"/>
</dbReference>
<dbReference type="InterPro" id="IPR028942">
    <property type="entry name" value="WHIM1_dom"/>
</dbReference>
<dbReference type="PANTHER" id="PTHR46508:SF1">
    <property type="entry name" value="PHD FINGER FAMILY PROTEIN"/>
    <property type="match status" value="1"/>
</dbReference>
<dbReference type="InterPro" id="IPR019787">
    <property type="entry name" value="Znf_PHD-finger"/>
</dbReference>
<dbReference type="Pfam" id="PF00628">
    <property type="entry name" value="PHD"/>
    <property type="match status" value="1"/>
</dbReference>
<evidence type="ECO:0000256" key="3">
    <source>
        <dbReference type="ARBA" id="ARBA00022771"/>
    </source>
</evidence>
<evidence type="ECO:0000256" key="4">
    <source>
        <dbReference type="ARBA" id="ARBA00022833"/>
    </source>
</evidence>
<evidence type="ECO:0000259" key="8">
    <source>
        <dbReference type="PROSITE" id="PS50016"/>
    </source>
</evidence>
<dbReference type="GO" id="GO:0005634">
    <property type="term" value="C:nucleus"/>
    <property type="evidence" value="ECO:0007669"/>
    <property type="project" value="UniProtKB-SubCell"/>
</dbReference>
<dbReference type="EMBL" id="CM031838">
    <property type="protein sequence ID" value="KAG6678944.1"/>
    <property type="molecule type" value="Genomic_DNA"/>
</dbReference>
<keyword evidence="3 6" id="KW-0863">Zinc-finger</keyword>
<dbReference type="SMART" id="SM00249">
    <property type="entry name" value="PHD"/>
    <property type="match status" value="4"/>
</dbReference>
<dbReference type="CDD" id="cd15489">
    <property type="entry name" value="PHD_SF"/>
    <property type="match status" value="1"/>
</dbReference>
<evidence type="ECO:0000256" key="2">
    <source>
        <dbReference type="ARBA" id="ARBA00022723"/>
    </source>
</evidence>
<feature type="region of interest" description="Disordered" evidence="7">
    <location>
        <begin position="145"/>
        <end position="193"/>
    </location>
</feature>
<feature type="domain" description="DDT" evidence="9">
    <location>
        <begin position="200"/>
        <end position="260"/>
    </location>
</feature>
<dbReference type="EMBL" id="CM031838">
    <property type="protein sequence ID" value="KAG6678945.1"/>
    <property type="molecule type" value="Genomic_DNA"/>
</dbReference>
<evidence type="ECO:0000256" key="7">
    <source>
        <dbReference type="SAM" id="MobiDB-lite"/>
    </source>
</evidence>
<sequence length="1735" mass="194391">MEPPVVRSRGRPRKRRLNEAENIAPGHETKNQAVERRPVALMGRYVLKEFDGIGIFLGKVVHYDQGLYRVNYEDGDCEDLESGEIRGFMLGDNDFDHDLSRRKKKLDGLVSKISANSRTESEKKTFGSLNGGDKVETSALSKVRGGVTIENDGREDEGHANSSSDSCEYVRDGDSELDVESPPIPPPELPPSSGTIGVPEKYVSYLFSAYGFLRSFSIPLFLSPFTLDDFVGSLNCCVANTLLDAVHVALMRALRHHLETLSSDGLELASKCLRCIDWSLLDTLTWPVYLVHYLMVMGYTKGPEWRGFYDKVLVMDYYCLPADRKLMILQILCDDVLESAEIRAEIDTRKESEVGLDYDTETTNPNENVPRRVHPRYSKTSACKDREVMGIIAETYKMNSSGNSNSLGFKGTKRDVDAADIDVDRNGDECRLCGMDGILLCCDGCPSAYHSRCIGVMKMFIPEGQWYCPECTINKIGPTVAIGTSLKGAEIFGIDLNDQVFFGTCDHLLVLRASIDPEPCFRYYNQNDIPTVLQAFCSSVKHTALYMGVCKAILQYWSIPESIFSLAVMNEMRRNLACVKDVANLSILSFPSEKEEKKVPAMLEAGNYVYNEDQNSVNNAALSCLGISLNGITRTDFPKPHTIVGTRQEESALVDMNLTERIKRESAISNGSDSQQADPSDLTHQSLVDRADAVDLTTCTSRNIKGTSTGYVNDVCFPVSLASQSREGDRVGSRKSDGNSDAKFLYLGSFHKPQAYINHYMHGDFAASAAAKLAVLSSEEIRVPEGNASENSRKVASSNNFLQAKAFSLTASRFFWPSSEKKLVEVPRERCGWCLSCKAPVSSKRGCMLNHACLSATKGAMKILAGFRPIKSGEGSLASIATYILYMEDCLHGLLVGPFQSASYRKHWHKQVEQASTFCAIKALLLELEEHISIIALSGDWVKLVDGLSFDPSLTQSASCTVTTTHKRGLSGRRKRKQSAASEVTDDSCQDQSFTWWQGGKLSKLIFQKAILPRLVVKKAARQGGWRKISGIYYVDSSEIPKRSRQLVWRAAVEMSKNTSQLALQVRYLDFHLRWSDLLRPEQNLQDGKGVDTEASAFRNAVICAKTIVGNKVRYAVVFGNQRHLPSRIMKNIIEIEQSQDGKHKYWFSESRIPLYLIKEYGENVDEVFLPSVEESMNVPIQLQRRCLKASRRDIFFYLTCKRDKLEVCSCSSCQLDVLIRNAVMCRACQGYCHESCILNSTMSMNEEVEFFITCKRCFHAKALAQKDSSNESPTTPLALQGQEYPNLRKVTKGGRPACNNQSLASVRTQATASEFKQATSDSSLTNKSHRKLCSWGIMWKKKQSEDTGIEFRVKNILLRGSLDDHQLGPVCHLCHKPYRSDLMYIYCETCQKWYHAEAVELDESKIFYVKGFKCCKCRRIRSPLCPYMDPKDKLSEGKKTRLREIKQGRMRVDSDSGMISEFKECEPAPPVFLMEEDSKQESKECEPATPVFSMEEVLGQEFIVCEPETPLFPMDVVSKPEYDPLLLPHSGVELITEHDSELDIEWNTASGPGLQKLPVRRHVKHEGDADGIFGSNLSDAEVSTHVEANNLKPTEATSPHVEWDVESEMMLDYQGFNYEDMEFEPQTYFTVTELLASDDVDNTSGDWSGSFENPSCKISPEEIPGRYRMDNDQLNPATSVKPTINMGHCHRCLHTEPAPDLSCQICGLQIHTNCSPWAESSFGEGSWKCRNCQE</sequence>
<dbReference type="GO" id="GO:0000785">
    <property type="term" value="C:chromatin"/>
    <property type="evidence" value="ECO:0007669"/>
    <property type="project" value="UniProtKB-ARBA"/>
</dbReference>
<evidence type="ECO:0000313" key="11">
    <source>
        <dbReference type="Proteomes" id="UP000811246"/>
    </source>
</evidence>
<comment type="subcellular location">
    <subcellularLocation>
        <location evidence="1">Nucleus</location>
    </subcellularLocation>
</comment>
<dbReference type="GO" id="GO:0008270">
    <property type="term" value="F:zinc ion binding"/>
    <property type="evidence" value="ECO:0007669"/>
    <property type="project" value="UniProtKB-KW"/>
</dbReference>
<keyword evidence="5" id="KW-0539">Nucleus</keyword>
<dbReference type="Pfam" id="PF02791">
    <property type="entry name" value="DDT"/>
    <property type="match status" value="1"/>
</dbReference>
<dbReference type="Pfam" id="PF21743">
    <property type="entry name" value="PTM_DIR17_Tudor"/>
    <property type="match status" value="1"/>
</dbReference>
<evidence type="ECO:0000259" key="9">
    <source>
        <dbReference type="PROSITE" id="PS50827"/>
    </source>
</evidence>
<gene>
    <name evidence="10" type="ORF">I3842_14G107000</name>
</gene>
<dbReference type="PROSITE" id="PS01359">
    <property type="entry name" value="ZF_PHD_1"/>
    <property type="match status" value="1"/>
</dbReference>
<feature type="domain" description="PHD-type" evidence="8">
    <location>
        <begin position="427"/>
        <end position="474"/>
    </location>
</feature>
<proteinExistence type="predicted"/>
<dbReference type="InterPro" id="IPR056618">
    <property type="entry name" value="Chromo_PTM"/>
</dbReference>
<dbReference type="Pfam" id="PF24294">
    <property type="entry name" value="Chromo_PTM"/>
    <property type="match status" value="1"/>
</dbReference>
<dbReference type="PROSITE" id="PS50016">
    <property type="entry name" value="ZF_PHD_2"/>
    <property type="match status" value="1"/>
</dbReference>
<dbReference type="Proteomes" id="UP000811246">
    <property type="component" value="Chromosome 14"/>
</dbReference>
<dbReference type="SMART" id="SM00571">
    <property type="entry name" value="DDT"/>
    <property type="match status" value="1"/>
</dbReference>
<dbReference type="InterPro" id="IPR001965">
    <property type="entry name" value="Znf_PHD"/>
</dbReference>
<reference evidence="10" key="1">
    <citation type="submission" date="2021-01" db="EMBL/GenBank/DDBJ databases">
        <authorList>
            <person name="Lovell J.T."/>
            <person name="Bentley N."/>
            <person name="Bhattarai G."/>
            <person name="Jenkins J.W."/>
            <person name="Sreedasyam A."/>
            <person name="Alarcon Y."/>
            <person name="Bock C."/>
            <person name="Boston L."/>
            <person name="Carlson J."/>
            <person name="Cervantes K."/>
            <person name="Clermont K."/>
            <person name="Krom N."/>
            <person name="Kubenka K."/>
            <person name="Mamidi S."/>
            <person name="Mattison C."/>
            <person name="Monteros M."/>
            <person name="Pisani C."/>
            <person name="Plott C."/>
            <person name="Rajasekar S."/>
            <person name="Rhein H.S."/>
            <person name="Rohla C."/>
            <person name="Song M."/>
            <person name="Hilaire R.S."/>
            <person name="Shu S."/>
            <person name="Wells L."/>
            <person name="Wang X."/>
            <person name="Webber J."/>
            <person name="Heerema R.J."/>
            <person name="Klein P."/>
            <person name="Conner P."/>
            <person name="Grauke L."/>
            <person name="Grimwood J."/>
            <person name="Schmutz J."/>
            <person name="Randall J.J."/>
        </authorList>
    </citation>
    <scope>NUCLEOTIDE SEQUENCE</scope>
    <source>
        <tissue evidence="10">Leaf</tissue>
    </source>
</reference>
<comment type="caution">
    <text evidence="10">The sequence shown here is derived from an EMBL/GenBank/DDBJ whole genome shotgun (WGS) entry which is preliminary data.</text>
</comment>
<evidence type="ECO:0000256" key="1">
    <source>
        <dbReference type="ARBA" id="ARBA00004123"/>
    </source>
</evidence>
<evidence type="ECO:0000256" key="6">
    <source>
        <dbReference type="PROSITE-ProRule" id="PRU00146"/>
    </source>
</evidence>
<keyword evidence="4" id="KW-0862">Zinc</keyword>
<accession>A0A922AJR5</accession>
<dbReference type="Pfam" id="PF15612">
    <property type="entry name" value="WHIM1"/>
    <property type="match status" value="1"/>
</dbReference>
<dbReference type="PROSITE" id="PS50827">
    <property type="entry name" value="DDT"/>
    <property type="match status" value="1"/>
</dbReference>
<dbReference type="InterPro" id="IPR019786">
    <property type="entry name" value="Zinc_finger_PHD-type_CS"/>
</dbReference>